<gene>
    <name evidence="1" type="ORF">GCM10007935_28450</name>
</gene>
<organism evidence="1 2">
    <name type="scientific">Hydrogenophaga electricum</name>
    <dbReference type="NCBI Taxonomy" id="1230953"/>
    <lineage>
        <taxon>Bacteria</taxon>
        <taxon>Pseudomonadati</taxon>
        <taxon>Pseudomonadota</taxon>
        <taxon>Betaproteobacteria</taxon>
        <taxon>Burkholderiales</taxon>
        <taxon>Comamonadaceae</taxon>
        <taxon>Hydrogenophaga</taxon>
    </lineage>
</organism>
<keyword evidence="2" id="KW-1185">Reference proteome</keyword>
<name>A0ABQ6C6J2_9BURK</name>
<reference evidence="2" key="1">
    <citation type="journal article" date="2019" name="Int. J. Syst. Evol. Microbiol.">
        <title>The Global Catalogue of Microorganisms (GCM) 10K type strain sequencing project: providing services to taxonomists for standard genome sequencing and annotation.</title>
        <authorList>
            <consortium name="The Broad Institute Genomics Platform"/>
            <consortium name="The Broad Institute Genome Sequencing Center for Infectious Disease"/>
            <person name="Wu L."/>
            <person name="Ma J."/>
        </authorList>
    </citation>
    <scope>NUCLEOTIDE SEQUENCE [LARGE SCALE GENOMIC DNA]</scope>
    <source>
        <strain evidence="2">NBRC 109341</strain>
    </source>
</reference>
<evidence type="ECO:0008006" key="3">
    <source>
        <dbReference type="Google" id="ProtNLM"/>
    </source>
</evidence>
<comment type="caution">
    <text evidence="1">The sequence shown here is derived from an EMBL/GenBank/DDBJ whole genome shotgun (WGS) entry which is preliminary data.</text>
</comment>
<accession>A0ABQ6C6J2</accession>
<sequence length="124" mass="12993">MPPSQSTPRHPWTVALQVGLDALESALLRGDADAVERASTHVQGVLQKAPPTAEFGVPGSLLRLEMTQAAHRFGQLRQAVMRAAAQNQRAIQSLMPSQAPTYGRPLAGAARSSTGGAGHAYLSA</sequence>
<evidence type="ECO:0000313" key="1">
    <source>
        <dbReference type="EMBL" id="GLS15409.1"/>
    </source>
</evidence>
<dbReference type="RefSeq" id="WP_234265318.1">
    <property type="nucleotide sequence ID" value="NZ_BSPB01000025.1"/>
</dbReference>
<protein>
    <recommendedName>
        <fullName evidence="3">Flagellar protein FlgN</fullName>
    </recommendedName>
</protein>
<proteinExistence type="predicted"/>
<dbReference type="EMBL" id="BSPB01000025">
    <property type="protein sequence ID" value="GLS15409.1"/>
    <property type="molecule type" value="Genomic_DNA"/>
</dbReference>
<dbReference type="Proteomes" id="UP001156903">
    <property type="component" value="Unassembled WGS sequence"/>
</dbReference>
<evidence type="ECO:0000313" key="2">
    <source>
        <dbReference type="Proteomes" id="UP001156903"/>
    </source>
</evidence>